<feature type="transmembrane region" description="Helical" evidence="1">
    <location>
        <begin position="6"/>
        <end position="27"/>
    </location>
</feature>
<reference evidence="2 3" key="1">
    <citation type="submission" date="2024-05" db="EMBL/GenBank/DDBJ databases">
        <title>Genome sequencing and assembly of Indian major carp, Cirrhinus mrigala (Hamilton, 1822).</title>
        <authorList>
            <person name="Mohindra V."/>
            <person name="Chowdhury L.M."/>
            <person name="Lal K."/>
            <person name="Jena J.K."/>
        </authorList>
    </citation>
    <scope>NUCLEOTIDE SEQUENCE [LARGE SCALE GENOMIC DNA]</scope>
    <source>
        <strain evidence="2">CM1030</strain>
        <tissue evidence="2">Blood</tissue>
    </source>
</reference>
<name>A0ABD0NSD0_CIRMR</name>
<proteinExistence type="predicted"/>
<feature type="non-terminal residue" evidence="2">
    <location>
        <position position="51"/>
    </location>
</feature>
<dbReference type="Proteomes" id="UP001529510">
    <property type="component" value="Unassembled WGS sequence"/>
</dbReference>
<keyword evidence="1" id="KW-0812">Transmembrane</keyword>
<organism evidence="2 3">
    <name type="scientific">Cirrhinus mrigala</name>
    <name type="common">Mrigala</name>
    <dbReference type="NCBI Taxonomy" id="683832"/>
    <lineage>
        <taxon>Eukaryota</taxon>
        <taxon>Metazoa</taxon>
        <taxon>Chordata</taxon>
        <taxon>Craniata</taxon>
        <taxon>Vertebrata</taxon>
        <taxon>Euteleostomi</taxon>
        <taxon>Actinopterygii</taxon>
        <taxon>Neopterygii</taxon>
        <taxon>Teleostei</taxon>
        <taxon>Ostariophysi</taxon>
        <taxon>Cypriniformes</taxon>
        <taxon>Cyprinidae</taxon>
        <taxon>Labeoninae</taxon>
        <taxon>Labeonini</taxon>
        <taxon>Cirrhinus</taxon>
    </lineage>
</organism>
<dbReference type="AlphaFoldDB" id="A0ABD0NSD0"/>
<evidence type="ECO:0000313" key="3">
    <source>
        <dbReference type="Proteomes" id="UP001529510"/>
    </source>
</evidence>
<gene>
    <name evidence="2" type="ORF">M9458_040571</name>
</gene>
<accession>A0ABD0NSD0</accession>
<protein>
    <submittedName>
        <fullName evidence="2">Uncharacterized protein</fullName>
    </submittedName>
</protein>
<evidence type="ECO:0000256" key="1">
    <source>
        <dbReference type="SAM" id="Phobius"/>
    </source>
</evidence>
<keyword evidence="1" id="KW-0472">Membrane</keyword>
<keyword evidence="3" id="KW-1185">Reference proteome</keyword>
<evidence type="ECO:0000313" key="2">
    <source>
        <dbReference type="EMBL" id="KAL0164818.1"/>
    </source>
</evidence>
<sequence>DTNDSLVAMTLQSLAVLVPLLGAQVVVGGERTKVFKRTTPNFTKSTEVTPE</sequence>
<feature type="non-terminal residue" evidence="2">
    <location>
        <position position="1"/>
    </location>
</feature>
<dbReference type="EMBL" id="JAMKFB020000020">
    <property type="protein sequence ID" value="KAL0164818.1"/>
    <property type="molecule type" value="Genomic_DNA"/>
</dbReference>
<keyword evidence="1" id="KW-1133">Transmembrane helix</keyword>
<comment type="caution">
    <text evidence="2">The sequence shown here is derived from an EMBL/GenBank/DDBJ whole genome shotgun (WGS) entry which is preliminary data.</text>
</comment>